<dbReference type="EMBL" id="JBHSWU010001276">
    <property type="protein sequence ID" value="MFC6726637.1"/>
    <property type="molecule type" value="Genomic_DNA"/>
</dbReference>
<evidence type="ECO:0000313" key="2">
    <source>
        <dbReference type="Proteomes" id="UP001596328"/>
    </source>
</evidence>
<comment type="caution">
    <text evidence="1">The sequence shown here is derived from an EMBL/GenBank/DDBJ whole genome shotgun (WGS) entry which is preliminary data.</text>
</comment>
<name>A0ABD5S6K6_9EURY</name>
<proteinExistence type="predicted"/>
<evidence type="ECO:0000313" key="1">
    <source>
        <dbReference type="EMBL" id="MFC6726637.1"/>
    </source>
</evidence>
<organism evidence="1 2">
    <name type="scientific">Halobium palmae</name>
    <dbReference type="NCBI Taxonomy" id="1776492"/>
    <lineage>
        <taxon>Archaea</taxon>
        <taxon>Methanobacteriati</taxon>
        <taxon>Methanobacteriota</taxon>
        <taxon>Stenosarchaea group</taxon>
        <taxon>Halobacteria</taxon>
        <taxon>Halobacteriales</taxon>
        <taxon>Haloferacaceae</taxon>
        <taxon>Halobium</taxon>
    </lineage>
</organism>
<accession>A0ABD5S6K6</accession>
<dbReference type="Proteomes" id="UP001596328">
    <property type="component" value="Unassembled WGS sequence"/>
</dbReference>
<protein>
    <recommendedName>
        <fullName evidence="3">GNAT family N-acetyltransferase</fullName>
    </recommendedName>
</protein>
<keyword evidence="2" id="KW-1185">Reference proteome</keyword>
<gene>
    <name evidence="1" type="ORF">ACFQE1_20155</name>
</gene>
<reference evidence="1 2" key="1">
    <citation type="journal article" date="2019" name="Int. J. Syst. Evol. Microbiol.">
        <title>The Global Catalogue of Microorganisms (GCM) 10K type strain sequencing project: providing services to taxonomists for standard genome sequencing and annotation.</title>
        <authorList>
            <consortium name="The Broad Institute Genomics Platform"/>
            <consortium name="The Broad Institute Genome Sequencing Center for Infectious Disease"/>
            <person name="Wu L."/>
            <person name="Ma J."/>
        </authorList>
    </citation>
    <scope>NUCLEOTIDE SEQUENCE [LARGE SCALE GENOMIC DNA]</scope>
    <source>
        <strain evidence="1 2">NBRC 111368</strain>
    </source>
</reference>
<sequence>MAIPDDEIPVRAARPGEFVDAMRLFEGALLEVDAGAVRDAIESERDDEATVLVAVDGETVIGALYATPS</sequence>
<evidence type="ECO:0008006" key="3">
    <source>
        <dbReference type="Google" id="ProtNLM"/>
    </source>
</evidence>
<dbReference type="AlphaFoldDB" id="A0ABD5S6K6"/>
<feature type="non-terminal residue" evidence="1">
    <location>
        <position position="69"/>
    </location>
</feature>